<reference evidence="2" key="1">
    <citation type="journal article" date="2019" name="Int. J. Syst. Evol. Microbiol.">
        <title>The Global Catalogue of Microorganisms (GCM) 10K type strain sequencing project: providing services to taxonomists for standard genome sequencing and annotation.</title>
        <authorList>
            <consortium name="The Broad Institute Genomics Platform"/>
            <consortium name="The Broad Institute Genome Sequencing Center for Infectious Disease"/>
            <person name="Wu L."/>
            <person name="Ma J."/>
        </authorList>
    </citation>
    <scope>NUCLEOTIDE SEQUENCE [LARGE SCALE GENOMIC DNA]</scope>
    <source>
        <strain evidence="2">CCUG 66188</strain>
    </source>
</reference>
<dbReference type="Proteomes" id="UP001596023">
    <property type="component" value="Unassembled WGS sequence"/>
</dbReference>
<dbReference type="EMBL" id="JBHSGN010000088">
    <property type="protein sequence ID" value="MFC4675004.1"/>
    <property type="molecule type" value="Genomic_DNA"/>
</dbReference>
<organism evidence="1 2">
    <name type="scientific">Dysgonomonas termitidis</name>
    <dbReference type="NCBI Taxonomy" id="1516126"/>
    <lineage>
        <taxon>Bacteria</taxon>
        <taxon>Pseudomonadati</taxon>
        <taxon>Bacteroidota</taxon>
        <taxon>Bacteroidia</taxon>
        <taxon>Bacteroidales</taxon>
        <taxon>Dysgonomonadaceae</taxon>
        <taxon>Dysgonomonas</taxon>
    </lineage>
</organism>
<evidence type="ECO:0000313" key="2">
    <source>
        <dbReference type="Proteomes" id="UP001596023"/>
    </source>
</evidence>
<comment type="caution">
    <text evidence="1">The sequence shown here is derived from an EMBL/GenBank/DDBJ whole genome shotgun (WGS) entry which is preliminary data.</text>
</comment>
<dbReference type="RefSeq" id="WP_379997811.1">
    <property type="nucleotide sequence ID" value="NZ_JBHSGN010000088.1"/>
</dbReference>
<dbReference type="InterPro" id="IPR009412">
    <property type="entry name" value="DUF1062"/>
</dbReference>
<name>A0ABV9KYL6_9BACT</name>
<sequence length="213" mass="25195">MKKTKRYTWEICIQNMPLLKRKCAKCNSSSQFYCSDKFRINAQKKILDVWLIYRCTECDSTFNLTILSRIRPESIEKNLYQKFLTNDANTAWNYASDIELMKRNNVEVCYKSIEYDIIHQPITVEEMVNMEEDKIEFCIITAYDIHLKLSSVIRQCLNISLNRLEKMIAANVMELPDNTDLKKCKIKNQSLITIDRLKLKDYIKQFAENDICS</sequence>
<keyword evidence="2" id="KW-1185">Reference proteome</keyword>
<proteinExistence type="predicted"/>
<evidence type="ECO:0000313" key="1">
    <source>
        <dbReference type="EMBL" id="MFC4675004.1"/>
    </source>
</evidence>
<protein>
    <submittedName>
        <fullName evidence="1">DUF1062 domain-containing protein</fullName>
    </submittedName>
</protein>
<dbReference type="Pfam" id="PF06353">
    <property type="entry name" value="DUF1062"/>
    <property type="match status" value="1"/>
</dbReference>
<gene>
    <name evidence="1" type="ORF">ACFO6W_14980</name>
</gene>
<accession>A0ABV9KYL6</accession>